<evidence type="ECO:0008006" key="3">
    <source>
        <dbReference type="Google" id="ProtNLM"/>
    </source>
</evidence>
<reference evidence="1" key="1">
    <citation type="submission" date="2021-02" db="EMBL/GenBank/DDBJ databases">
        <authorList>
            <person name="Dougan E. K."/>
            <person name="Rhodes N."/>
            <person name="Thang M."/>
            <person name="Chan C."/>
        </authorList>
    </citation>
    <scope>NUCLEOTIDE SEQUENCE</scope>
</reference>
<dbReference type="EMBL" id="CAJNDS010000891">
    <property type="protein sequence ID" value="CAE7239725.1"/>
    <property type="molecule type" value="Genomic_DNA"/>
</dbReference>
<dbReference type="AlphaFoldDB" id="A0A812L161"/>
<evidence type="ECO:0000313" key="2">
    <source>
        <dbReference type="Proteomes" id="UP000604046"/>
    </source>
</evidence>
<accession>A0A812L161</accession>
<keyword evidence="2" id="KW-1185">Reference proteome</keyword>
<organism evidence="1 2">
    <name type="scientific">Symbiodinium natans</name>
    <dbReference type="NCBI Taxonomy" id="878477"/>
    <lineage>
        <taxon>Eukaryota</taxon>
        <taxon>Sar</taxon>
        <taxon>Alveolata</taxon>
        <taxon>Dinophyceae</taxon>
        <taxon>Suessiales</taxon>
        <taxon>Symbiodiniaceae</taxon>
        <taxon>Symbiodinium</taxon>
    </lineage>
</organism>
<gene>
    <name evidence="1" type="ORF">SNAT2548_LOCUS10670</name>
</gene>
<protein>
    <recommendedName>
        <fullName evidence="3">NYN domain-containing protein</fullName>
    </recommendedName>
</protein>
<proteinExistence type="predicted"/>
<dbReference type="Proteomes" id="UP000604046">
    <property type="component" value="Unassembled WGS sequence"/>
</dbReference>
<name>A0A812L161_9DINO</name>
<dbReference type="OrthoDB" id="423449at2759"/>
<comment type="caution">
    <text evidence="1">The sequence shown here is derived from an EMBL/GenBank/DDBJ whole genome shotgun (WGS) entry which is preliminary data.</text>
</comment>
<sequence length="539" mass="60917">MPTGCASFSEAFGIIMLRRLIIDLNYGMHRGSASHLGRCVSKPTAECKLWLRGASVFRGAPAGATLLSEAPDRHPIHAADPSQRRHFGKASRKQIAPVELMVDGDVAPISHIQEAIANLRCEHPRIRTMVFAAPRRMENAKWRQFVASEPDMHFKAVSREGVRGQPTDEAMLSQVESVRQNRRTGYIAVLSSDSNLVKEIIRLAMECSMRVIVFGPSFAAYAEEQFIAMGAQVRHLHQRNIPFKVRGVLRTDGTGEYELVDSPLLSAGENLQRTKYLLGFLKSLGWLSESDTDLEVRLPQTLVKFWFHHFRTDPVSSHGSMTVFPIEQLIWTMHDIVRTGGSSWQQRQSEYAYCTPLVRVSRLSKENEAKYGGIRQKRLFLGGGPIILDDSDQVPEKMLTILGYLDHYNTDVREAAFVFVNVSDNKYNLRQLGMLSGSSFQMSQLRSAFLADLTCQWHRAPVDTFVRKLLVEKGCMRSEQADKRKVWKAMRAYARRTRLPGPELQTYNGLVWRIHRGLFADKDPSTRSVVEVHSDIGSS</sequence>
<evidence type="ECO:0000313" key="1">
    <source>
        <dbReference type="EMBL" id="CAE7239725.1"/>
    </source>
</evidence>